<organism evidence="2 3">
    <name type="scientific">Sulfurimonas sediminis</name>
    <dbReference type="NCBI Taxonomy" id="2590020"/>
    <lineage>
        <taxon>Bacteria</taxon>
        <taxon>Pseudomonadati</taxon>
        <taxon>Campylobacterota</taxon>
        <taxon>Epsilonproteobacteria</taxon>
        <taxon>Campylobacterales</taxon>
        <taxon>Sulfurimonadaceae</taxon>
        <taxon>Sulfurimonas</taxon>
    </lineage>
</organism>
<keyword evidence="1" id="KW-0732">Signal</keyword>
<gene>
    <name evidence="2" type="ORF">FJR45_02900</name>
</gene>
<keyword evidence="3" id="KW-1185">Reference proteome</keyword>
<proteinExistence type="predicted"/>
<name>A0A7M1AZS4_9BACT</name>
<accession>A0A7M1AZS4</accession>
<feature type="signal peptide" evidence="1">
    <location>
        <begin position="1"/>
        <end position="20"/>
    </location>
</feature>
<evidence type="ECO:0000256" key="1">
    <source>
        <dbReference type="SAM" id="SignalP"/>
    </source>
</evidence>
<dbReference type="InterPro" id="IPR023614">
    <property type="entry name" value="Porin_dom_sf"/>
</dbReference>
<feature type="chain" id="PRO_5032969635" description="Porin" evidence="1">
    <location>
        <begin position="21"/>
        <end position="431"/>
    </location>
</feature>
<reference evidence="2 3" key="1">
    <citation type="submission" date="2019-06" db="EMBL/GenBank/DDBJ databases">
        <title>Sulfurimonas gotlandica sp. nov., a chemoautotrophic and psychrotolerant epsilonproteobacterium isolated from a pelagic redoxcline, and an emended description of the genus Sulfurimonas.</title>
        <authorList>
            <person name="Wang S."/>
            <person name="Jiang L."/>
            <person name="Shao Z."/>
        </authorList>
    </citation>
    <scope>NUCLEOTIDE SEQUENCE [LARGE SCALE GENOMIC DNA]</scope>
    <source>
        <strain evidence="2 3">S2-6</strain>
    </source>
</reference>
<evidence type="ECO:0000313" key="2">
    <source>
        <dbReference type="EMBL" id="QOP42954.1"/>
    </source>
</evidence>
<dbReference type="Proteomes" id="UP000593719">
    <property type="component" value="Chromosome"/>
</dbReference>
<evidence type="ECO:0000313" key="3">
    <source>
        <dbReference type="Proteomes" id="UP000593719"/>
    </source>
</evidence>
<dbReference type="KEGG" id="ssei:FJR45_02900"/>
<dbReference type="AlphaFoldDB" id="A0A7M1AZS4"/>
<protein>
    <recommendedName>
        <fullName evidence="4">Porin</fullName>
    </recommendedName>
</protein>
<dbReference type="Gene3D" id="2.40.160.10">
    <property type="entry name" value="Porin"/>
    <property type="match status" value="1"/>
</dbReference>
<evidence type="ECO:0008006" key="4">
    <source>
        <dbReference type="Google" id="ProtNLM"/>
    </source>
</evidence>
<dbReference type="RefSeq" id="WP_193151267.1">
    <property type="nucleotide sequence ID" value="NZ_CP041235.1"/>
</dbReference>
<sequence length="431" mass="45465">MKFTKMSLVAALLIGSSAFAIENTKVSGDAKLFYETSDRGTNSFFDKDASAADAALNLNVTTDLMKNSTVAVSAGAGYTVLSTLGLENNLVSAVWGGAHGATTGTKAAYGSALGGAKVENANWMNEAWLAATAGKTTVKIGRMELDTPLAFTEKWTIEKNTFEAAVVINQDIPDTTLVGAFIGNGNGTETYGQDNRGVVNTLGLASAPVVNADGKFTTYAKDGAYAVAVINNSFKPLTVQAWYYDLTRLANAYWLQADLDASQLGVKGMIAGVQYASVSAKTGNYLGAPTDASTTYAVMLGYDIKDIATVKVAYSSVNDKGAVTAANTATSSGYSKLYTEAWWNYGQVTMADTTAYNLTIEAPVKGIADFALYYTYADHAKSVSSQDLTEMTLTASKSFGALDATAAYVYYDLGKGTDAVNLLQVYLTLNF</sequence>
<dbReference type="EMBL" id="CP041235">
    <property type="protein sequence ID" value="QOP42954.1"/>
    <property type="molecule type" value="Genomic_DNA"/>
</dbReference>